<feature type="transmembrane region" description="Helical" evidence="7">
    <location>
        <begin position="21"/>
        <end position="41"/>
    </location>
</feature>
<feature type="transmembrane region" description="Helical" evidence="7">
    <location>
        <begin position="379"/>
        <end position="408"/>
    </location>
</feature>
<dbReference type="Proteomes" id="UP001139000">
    <property type="component" value="Unassembled WGS sequence"/>
</dbReference>
<proteinExistence type="inferred from homology"/>
<dbReference type="PANTHER" id="PTHR43337:SF1">
    <property type="entry name" value="XANTHINE_URACIL PERMEASE C887.17-RELATED"/>
    <property type="match status" value="1"/>
</dbReference>
<dbReference type="EMBL" id="JAJTTC010000001">
    <property type="protein sequence ID" value="MCF0061355.1"/>
    <property type="molecule type" value="Genomic_DNA"/>
</dbReference>
<feature type="transmembrane region" description="Helical" evidence="7">
    <location>
        <begin position="322"/>
        <end position="341"/>
    </location>
</feature>
<dbReference type="GO" id="GO:0005345">
    <property type="term" value="F:purine nucleobase transmembrane transporter activity"/>
    <property type="evidence" value="ECO:0007669"/>
    <property type="project" value="TreeGrafter"/>
</dbReference>
<dbReference type="InterPro" id="IPR006043">
    <property type="entry name" value="NCS2"/>
</dbReference>
<comment type="similarity">
    <text evidence="2">Belongs to the nucleobase:cation symporter-2 (NCS2) (TC 2.A.40) family. Azg-like subfamily.</text>
</comment>
<feature type="transmembrane region" description="Helical" evidence="7">
    <location>
        <begin position="244"/>
        <end position="270"/>
    </location>
</feature>
<evidence type="ECO:0000256" key="5">
    <source>
        <dbReference type="ARBA" id="ARBA00022989"/>
    </source>
</evidence>
<evidence type="ECO:0008006" key="10">
    <source>
        <dbReference type="Google" id="ProtNLM"/>
    </source>
</evidence>
<gene>
    <name evidence="8" type="ORF">LXM26_07615</name>
</gene>
<keyword evidence="4 7" id="KW-0812">Transmembrane</keyword>
<evidence type="ECO:0000256" key="6">
    <source>
        <dbReference type="ARBA" id="ARBA00023136"/>
    </source>
</evidence>
<evidence type="ECO:0000256" key="2">
    <source>
        <dbReference type="ARBA" id="ARBA00005697"/>
    </source>
</evidence>
<keyword evidence="3" id="KW-0813">Transport</keyword>
<comment type="subcellular location">
    <subcellularLocation>
        <location evidence="1">Endomembrane system</location>
        <topology evidence="1">Multi-pass membrane protein</topology>
    </subcellularLocation>
</comment>
<organism evidence="8 9">
    <name type="scientific">Dyadobacter chenwenxiniae</name>
    <dbReference type="NCBI Taxonomy" id="2906456"/>
    <lineage>
        <taxon>Bacteria</taxon>
        <taxon>Pseudomonadati</taxon>
        <taxon>Bacteroidota</taxon>
        <taxon>Cytophagia</taxon>
        <taxon>Cytophagales</taxon>
        <taxon>Spirosomataceae</taxon>
        <taxon>Dyadobacter</taxon>
    </lineage>
</organism>
<feature type="transmembrane region" description="Helical" evidence="7">
    <location>
        <begin position="47"/>
        <end position="66"/>
    </location>
</feature>
<feature type="transmembrane region" description="Helical" evidence="7">
    <location>
        <begin position="348"/>
        <end position="367"/>
    </location>
</feature>
<keyword evidence="6 7" id="KW-0472">Membrane</keyword>
<dbReference type="InterPro" id="IPR045018">
    <property type="entry name" value="Azg-like"/>
</dbReference>
<dbReference type="GO" id="GO:0012505">
    <property type="term" value="C:endomembrane system"/>
    <property type="evidence" value="ECO:0007669"/>
    <property type="project" value="UniProtKB-SubCell"/>
</dbReference>
<keyword evidence="9" id="KW-1185">Reference proteome</keyword>
<feature type="transmembrane region" description="Helical" evidence="7">
    <location>
        <begin position="195"/>
        <end position="215"/>
    </location>
</feature>
<evidence type="ECO:0000313" key="9">
    <source>
        <dbReference type="Proteomes" id="UP001139000"/>
    </source>
</evidence>
<evidence type="ECO:0000313" key="8">
    <source>
        <dbReference type="EMBL" id="MCF0061355.1"/>
    </source>
</evidence>
<accession>A0A9X1PJ78</accession>
<dbReference type="AlphaFoldDB" id="A0A9X1PJ78"/>
<evidence type="ECO:0000256" key="1">
    <source>
        <dbReference type="ARBA" id="ARBA00004127"/>
    </source>
</evidence>
<comment type="caution">
    <text evidence="8">The sequence shown here is derived from an EMBL/GenBank/DDBJ whole genome shotgun (WGS) entry which is preliminary data.</text>
</comment>
<name>A0A9X1PJ78_9BACT</name>
<reference evidence="8" key="1">
    <citation type="submission" date="2021-12" db="EMBL/GenBank/DDBJ databases">
        <title>Novel species in genus Dyadobacter.</title>
        <authorList>
            <person name="Ma C."/>
        </authorList>
    </citation>
    <scope>NUCLEOTIDE SEQUENCE</scope>
    <source>
        <strain evidence="8">LJ419</strain>
    </source>
</reference>
<feature type="transmembrane region" description="Helical" evidence="7">
    <location>
        <begin position="133"/>
        <end position="150"/>
    </location>
</feature>
<evidence type="ECO:0000256" key="7">
    <source>
        <dbReference type="SAM" id="Phobius"/>
    </source>
</evidence>
<dbReference type="GO" id="GO:0005886">
    <property type="term" value="C:plasma membrane"/>
    <property type="evidence" value="ECO:0007669"/>
    <property type="project" value="TreeGrafter"/>
</dbReference>
<feature type="transmembrane region" description="Helical" evidence="7">
    <location>
        <begin position="170"/>
        <end position="188"/>
    </location>
</feature>
<sequence>MITNETHQPKIVSKATFRTEFIAGLSTFLTLSYIFLLNPILLSKTGINISAAFFATVISAALSTLLMGFWARLPFAVAPAPSITTFFVSYVCIKLGLSWQAALSAVVLSGLLSIVMTYLSVRGKLIESISPGLRSGVLFALSGFLIANGLTQAKLFAYSEGFLDFSKFSFSIPNTIVLLVGLLTTLLFRIKRIRFSGAPIIGIVVASIVASYFGIKANSKAEFSSDMFSSIGNLDFSTLLDERFLLSMLVFFIIDFFGGVGKYIGLFAAMDNKARELEEKNIGRALYVDGIGNIIGGILGASSLAVFVSSAVGILAGGRTGMTAIVTAGFMLLSLAIIPLVGAIPVEVTSGILVYVGCLLIPYDALFDKVHRNFTRFDLAVSVAAAIISFTTYGIDKAILLVFLVYTGQIVLKGARREDLTLIVTTLLLLAAVVAQSLL</sequence>
<dbReference type="PANTHER" id="PTHR43337">
    <property type="entry name" value="XANTHINE/URACIL PERMEASE C887.17-RELATED"/>
    <property type="match status" value="1"/>
</dbReference>
<feature type="transmembrane region" description="Helical" evidence="7">
    <location>
        <begin position="99"/>
        <end position="121"/>
    </location>
</feature>
<protein>
    <recommendedName>
        <fullName evidence="10">MFS transporter, AGZA family, xanthine/uracil permease</fullName>
    </recommendedName>
</protein>
<dbReference type="RefSeq" id="WP_234654604.1">
    <property type="nucleotide sequence ID" value="NZ_CP094997.1"/>
</dbReference>
<feature type="transmembrane region" description="Helical" evidence="7">
    <location>
        <begin position="420"/>
        <end position="438"/>
    </location>
</feature>
<evidence type="ECO:0000256" key="3">
    <source>
        <dbReference type="ARBA" id="ARBA00022448"/>
    </source>
</evidence>
<feature type="transmembrane region" description="Helical" evidence="7">
    <location>
        <begin position="291"/>
        <end position="316"/>
    </location>
</feature>
<evidence type="ECO:0000256" key="4">
    <source>
        <dbReference type="ARBA" id="ARBA00022692"/>
    </source>
</evidence>
<keyword evidence="5 7" id="KW-1133">Transmembrane helix</keyword>
<dbReference type="Pfam" id="PF00860">
    <property type="entry name" value="Xan_ur_permease"/>
    <property type="match status" value="1"/>
</dbReference>